<dbReference type="InterPro" id="IPR000232">
    <property type="entry name" value="HSF_DNA-bd"/>
</dbReference>
<dbReference type="InterPro" id="IPR036390">
    <property type="entry name" value="WH_DNA-bd_sf"/>
</dbReference>
<dbReference type="Pfam" id="PF00447">
    <property type="entry name" value="HSF_DNA-bind"/>
    <property type="match status" value="1"/>
</dbReference>
<evidence type="ECO:0000256" key="3">
    <source>
        <dbReference type="ARBA" id="ARBA00023242"/>
    </source>
</evidence>
<dbReference type="EMBL" id="KK365189">
    <property type="protein sequence ID" value="KCZ80304.1"/>
    <property type="molecule type" value="Genomic_DNA"/>
</dbReference>
<dbReference type="GO" id="GO:0043565">
    <property type="term" value="F:sequence-specific DNA binding"/>
    <property type="evidence" value="ECO:0007669"/>
    <property type="project" value="InterPro"/>
</dbReference>
<feature type="domain" description="HSF-type DNA-binding" evidence="4">
    <location>
        <begin position="1"/>
        <end position="98"/>
    </location>
</feature>
<gene>
    <name evidence="5" type="ORF">H312_02306</name>
</gene>
<name>A0A059EZX3_9MICR</name>
<keyword evidence="6" id="KW-1185">Reference proteome</keyword>
<reference evidence="5 6" key="2">
    <citation type="submission" date="2014-03" db="EMBL/GenBank/DDBJ databases">
        <title>The Genome Sequence of Anncaliia algerae insect isolate PRA339.</title>
        <authorList>
            <consortium name="The Broad Institute Genome Sequencing Platform"/>
            <consortium name="The Broad Institute Genome Sequencing Center for Infectious Disease"/>
            <person name="Cuomo C."/>
            <person name="Becnel J."/>
            <person name="Sanscrainte N."/>
            <person name="Walker B."/>
            <person name="Young S.K."/>
            <person name="Zeng Q."/>
            <person name="Gargeya S."/>
            <person name="Fitzgerald M."/>
            <person name="Haas B."/>
            <person name="Abouelleil A."/>
            <person name="Alvarado L."/>
            <person name="Arachchi H.M."/>
            <person name="Berlin A.M."/>
            <person name="Chapman S.B."/>
            <person name="Dewar J."/>
            <person name="Goldberg J."/>
            <person name="Griggs A."/>
            <person name="Gujja S."/>
            <person name="Hansen M."/>
            <person name="Howarth C."/>
            <person name="Imamovic A."/>
            <person name="Larimer J."/>
            <person name="McCowan C."/>
            <person name="Murphy C."/>
            <person name="Neiman D."/>
            <person name="Pearson M."/>
            <person name="Priest M."/>
            <person name="Roberts A."/>
            <person name="Saif S."/>
            <person name="Shea T."/>
            <person name="Sisk P."/>
            <person name="Sykes S."/>
            <person name="Wortman J."/>
            <person name="Nusbaum C."/>
            <person name="Birren B."/>
        </authorList>
    </citation>
    <scope>NUCLEOTIDE SEQUENCE [LARGE SCALE GENOMIC DNA]</scope>
    <source>
        <strain evidence="5 6">PRA339</strain>
    </source>
</reference>
<evidence type="ECO:0000256" key="1">
    <source>
        <dbReference type="ARBA" id="ARBA00004123"/>
    </source>
</evidence>
<dbReference type="Gene3D" id="3.40.50.2300">
    <property type="match status" value="1"/>
</dbReference>
<proteinExistence type="predicted"/>
<dbReference type="SMART" id="SM00415">
    <property type="entry name" value="HSF"/>
    <property type="match status" value="1"/>
</dbReference>
<dbReference type="SUPFAM" id="SSF52172">
    <property type="entry name" value="CheY-like"/>
    <property type="match status" value="1"/>
</dbReference>
<keyword evidence="3" id="KW-0539">Nucleus</keyword>
<dbReference type="Proteomes" id="UP000030655">
    <property type="component" value="Unassembled WGS sequence"/>
</dbReference>
<dbReference type="GO" id="GO:0003700">
    <property type="term" value="F:DNA-binding transcription factor activity"/>
    <property type="evidence" value="ECO:0007669"/>
    <property type="project" value="InterPro"/>
</dbReference>
<evidence type="ECO:0000313" key="6">
    <source>
        <dbReference type="Proteomes" id="UP000030655"/>
    </source>
</evidence>
<dbReference type="Gene3D" id="1.10.10.10">
    <property type="entry name" value="Winged helix-like DNA-binding domain superfamily/Winged helix DNA-binding domain"/>
    <property type="match status" value="1"/>
</dbReference>
<comment type="subcellular location">
    <subcellularLocation>
        <location evidence="1">Nucleus</location>
    </subcellularLocation>
</comment>
<dbReference type="InterPro" id="IPR036388">
    <property type="entry name" value="WH-like_DNA-bd_sf"/>
</dbReference>
<protein>
    <recommendedName>
        <fullName evidence="4">HSF-type DNA-binding domain-containing protein</fullName>
    </recommendedName>
</protein>
<evidence type="ECO:0000256" key="2">
    <source>
        <dbReference type="ARBA" id="ARBA00023125"/>
    </source>
</evidence>
<dbReference type="HOGENOM" id="CLU_1038173_0_0_1"/>
<reference evidence="6" key="1">
    <citation type="submission" date="2013-02" db="EMBL/GenBank/DDBJ databases">
        <authorList>
            <consortium name="The Broad Institute Genome Sequencing Platform"/>
            <person name="Cuomo C."/>
            <person name="Becnel J."/>
            <person name="Sanscrainte N."/>
            <person name="Walker B."/>
            <person name="Young S.K."/>
            <person name="Zeng Q."/>
            <person name="Gargeya S."/>
            <person name="Fitzgerald M."/>
            <person name="Haas B."/>
            <person name="Abouelleil A."/>
            <person name="Alvarado L."/>
            <person name="Arachchi H.M."/>
            <person name="Berlin A.M."/>
            <person name="Chapman S.B."/>
            <person name="Dewar J."/>
            <person name="Goldberg J."/>
            <person name="Griggs A."/>
            <person name="Gujja S."/>
            <person name="Hansen M."/>
            <person name="Howarth C."/>
            <person name="Imamovic A."/>
            <person name="Larimer J."/>
            <person name="McCowan C."/>
            <person name="Murphy C."/>
            <person name="Neiman D."/>
            <person name="Pearson M."/>
            <person name="Priest M."/>
            <person name="Roberts A."/>
            <person name="Saif S."/>
            <person name="Shea T."/>
            <person name="Sisk P."/>
            <person name="Sykes S."/>
            <person name="Wortman J."/>
            <person name="Nusbaum C."/>
            <person name="Birren B."/>
        </authorList>
    </citation>
    <scope>NUCLEOTIDE SEQUENCE [LARGE SCALE GENOMIC DNA]</scope>
    <source>
        <strain evidence="6">PRA339</strain>
    </source>
</reference>
<evidence type="ECO:0000313" key="5">
    <source>
        <dbReference type="EMBL" id="KCZ80304.1"/>
    </source>
</evidence>
<sequence>MFSFISTLYEIAGSNLYSDTISWSEDGRCLKIYPNNNFITILTKYFPSYTESTFFRTLRNYGFHKIKELNLKSYEMWRSKHFNKFATDLATFSTTNRKARKLKINTQYVQEMIQLNRTILNELEHCSKSYRILTDNLIDLYLSLGSTKPRVALVYVHSESTIKLSKILYKLQYNCYFAVSYVDAIKRFYEGNIDFIIIEISQSRALFLVLEIRKTVSNCVIFMIGNPISKYTARSFFFTGINEYLCKPISEYCFIELFKKYFINEFQT</sequence>
<dbReference type="OrthoDB" id="60033at2759"/>
<keyword evidence="2" id="KW-0238">DNA-binding</keyword>
<dbReference type="PRINTS" id="PR00056">
    <property type="entry name" value="HSFDOMAIN"/>
</dbReference>
<accession>A0A059EZX3</accession>
<organism evidence="5 6">
    <name type="scientific">Anncaliia algerae PRA339</name>
    <dbReference type="NCBI Taxonomy" id="1288291"/>
    <lineage>
        <taxon>Eukaryota</taxon>
        <taxon>Fungi</taxon>
        <taxon>Fungi incertae sedis</taxon>
        <taxon>Microsporidia</taxon>
        <taxon>Tubulinosematoidea</taxon>
        <taxon>Tubulinosematidae</taxon>
        <taxon>Anncaliia</taxon>
    </lineage>
</organism>
<dbReference type="VEuPathDB" id="MicrosporidiaDB:H312_02306"/>
<dbReference type="SUPFAM" id="SSF46785">
    <property type="entry name" value="Winged helix' DNA-binding domain"/>
    <property type="match status" value="1"/>
</dbReference>
<evidence type="ECO:0000259" key="4">
    <source>
        <dbReference type="SMART" id="SM00415"/>
    </source>
</evidence>
<dbReference type="GO" id="GO:0005634">
    <property type="term" value="C:nucleus"/>
    <property type="evidence" value="ECO:0007669"/>
    <property type="project" value="UniProtKB-SubCell"/>
</dbReference>
<dbReference type="InterPro" id="IPR011006">
    <property type="entry name" value="CheY-like_superfamily"/>
</dbReference>
<dbReference type="AlphaFoldDB" id="A0A059EZX3"/>